<feature type="domain" description="HTH araC/xylS-type" evidence="7">
    <location>
        <begin position="176"/>
        <end position="274"/>
    </location>
</feature>
<dbReference type="PANTHER" id="PTHR46796:SF11">
    <property type="entry name" value="TRANSCRIPTIONAL REGULATOR-RELATED"/>
    <property type="match status" value="1"/>
</dbReference>
<dbReference type="RefSeq" id="WP_003097872.1">
    <property type="nucleotide sequence ID" value="NZ_AP014839.1"/>
</dbReference>
<dbReference type="InterPro" id="IPR009057">
    <property type="entry name" value="Homeodomain-like_sf"/>
</dbReference>
<dbReference type="SUPFAM" id="SSF51215">
    <property type="entry name" value="Regulatory protein AraC"/>
    <property type="match status" value="1"/>
</dbReference>
<gene>
    <name evidence="9" type="ORF">CAZ10_28780</name>
    <name evidence="10" type="ORF">DT376_18920</name>
    <name evidence="8" type="ORF">GUL26_21150</name>
    <name evidence="11" type="ORF">IPC1295_04825</name>
</gene>
<dbReference type="GO" id="GO:0005737">
    <property type="term" value="C:cytoplasm"/>
    <property type="evidence" value="ECO:0007669"/>
    <property type="project" value="UniProtKB-SubCell"/>
</dbReference>
<evidence type="ECO:0000313" key="13">
    <source>
        <dbReference type="Proteomes" id="UP000253594"/>
    </source>
</evidence>
<evidence type="ECO:0000259" key="7">
    <source>
        <dbReference type="PROSITE" id="PS01124"/>
    </source>
</evidence>
<dbReference type="InterPro" id="IPR018062">
    <property type="entry name" value="HTH_AraC-typ_CS"/>
</dbReference>
<evidence type="ECO:0000313" key="9">
    <source>
        <dbReference type="EMBL" id="OTI56781.1"/>
    </source>
</evidence>
<keyword evidence="5" id="KW-0804">Transcription</keyword>
<accession>A0A0F7QUA6</accession>
<dbReference type="PROSITE" id="PS01124">
    <property type="entry name" value="HTH_ARAC_FAMILY_2"/>
    <property type="match status" value="1"/>
</dbReference>
<dbReference type="SUPFAM" id="SSF46689">
    <property type="entry name" value="Homeodomain-like"/>
    <property type="match status" value="2"/>
</dbReference>
<dbReference type="GO" id="GO:0043565">
    <property type="term" value="F:sequence-specific DNA binding"/>
    <property type="evidence" value="ECO:0007669"/>
    <property type="project" value="InterPro"/>
</dbReference>
<dbReference type="SMART" id="SM00342">
    <property type="entry name" value="HTH_ARAC"/>
    <property type="match status" value="1"/>
</dbReference>
<dbReference type="AlphaFoldDB" id="A0A0F7QUA6"/>
<accession>A0A1S1BZD6</accession>
<evidence type="ECO:0000313" key="14">
    <source>
        <dbReference type="Proteomes" id="UP000284767"/>
    </source>
</evidence>
<dbReference type="Proteomes" id="UP000194857">
    <property type="component" value="Unassembled WGS sequence"/>
</dbReference>
<dbReference type="Gene3D" id="2.60.120.10">
    <property type="entry name" value="Jelly Rolls"/>
    <property type="match status" value="1"/>
</dbReference>
<protein>
    <submittedName>
        <fullName evidence="9 10">Transcriptional regulator</fullName>
    </submittedName>
    <submittedName>
        <fullName evidence="8">Helix-turn-helix domain-containing protein</fullName>
    </submittedName>
</protein>
<reference evidence="11 14" key="2">
    <citation type="submission" date="2017-08" db="EMBL/GenBank/DDBJ databases">
        <authorList>
            <person name="Feschi L."/>
            <person name="Jeukens J."/>
            <person name="Emond-Rheault J.-G."/>
            <person name="Kukavica-Ibrulj I."/>
            <person name="Boyle B."/>
            <person name="Levesque R.C."/>
        </authorList>
    </citation>
    <scope>NUCLEOTIDE SEQUENCE [LARGE SCALE GENOMIC DNA]</scope>
    <source>
        <strain evidence="11 14">PA-W36</strain>
    </source>
</reference>
<dbReference type="InterPro" id="IPR050204">
    <property type="entry name" value="AraC_XylS_family_regulators"/>
</dbReference>
<dbReference type="EMBL" id="WXZT01000014">
    <property type="protein sequence ID" value="MZZ14758.1"/>
    <property type="molecule type" value="Genomic_DNA"/>
</dbReference>
<reference evidence="9 12" key="1">
    <citation type="submission" date="2017-05" db="EMBL/GenBank/DDBJ databases">
        <authorList>
            <person name="Song R."/>
            <person name="Chenine A.L."/>
            <person name="Ruprecht R.M."/>
        </authorList>
    </citation>
    <scope>NUCLEOTIDE SEQUENCE [LARGE SCALE GENOMIC DNA]</scope>
    <source>
        <strain evidence="9 12">S567_C10_BS</strain>
    </source>
</reference>
<keyword evidence="4" id="KW-0010">Activator</keyword>
<reference evidence="11 14" key="4">
    <citation type="submission" date="2019-01" db="EMBL/GenBank/DDBJ databases">
        <title>The Pseudomonas aeruginosa pan-genome provides new insights on its population structure, horizontal gene transfer and pathogenicity.</title>
        <authorList>
            <person name="Freschi L."/>
            <person name="Vincent A.T."/>
            <person name="Jeukens J."/>
            <person name="Emond-Rheault J.-G."/>
            <person name="Kukavica-Ibrulj I."/>
            <person name="Dupont M.-J."/>
            <person name="Charette S.J."/>
            <person name="Boyle B."/>
            <person name="Levesque R.C."/>
        </authorList>
    </citation>
    <scope>NUCLEOTIDE SEQUENCE [LARGE SCALE GENOMIC DNA]</scope>
    <source>
        <strain evidence="11 14">PA-W36</strain>
    </source>
</reference>
<evidence type="ECO:0000313" key="11">
    <source>
        <dbReference type="EMBL" id="RPM21591.1"/>
    </source>
</evidence>
<evidence type="ECO:0000313" key="10">
    <source>
        <dbReference type="EMBL" id="RCI73333.1"/>
    </source>
</evidence>
<keyword evidence="2" id="KW-0805">Transcription regulation</keyword>
<evidence type="ECO:0000313" key="12">
    <source>
        <dbReference type="Proteomes" id="UP000194857"/>
    </source>
</evidence>
<comment type="subcellular location">
    <subcellularLocation>
        <location evidence="1">Cytoplasm</location>
    </subcellularLocation>
</comment>
<dbReference type="EMBL" id="NSNE01000002">
    <property type="protein sequence ID" value="RPM21591.1"/>
    <property type="molecule type" value="Genomic_DNA"/>
</dbReference>
<evidence type="ECO:0000256" key="2">
    <source>
        <dbReference type="ARBA" id="ARBA00023015"/>
    </source>
</evidence>
<name>A0A0F7QUA6_PSEAI</name>
<dbReference type="Proteomes" id="UP000253594">
    <property type="component" value="Unassembled WGS sequence"/>
</dbReference>
<evidence type="ECO:0000256" key="4">
    <source>
        <dbReference type="ARBA" id="ARBA00023159"/>
    </source>
</evidence>
<dbReference type="GO" id="GO:0009893">
    <property type="term" value="P:positive regulation of metabolic process"/>
    <property type="evidence" value="ECO:0007669"/>
    <property type="project" value="UniProtKB-ARBA"/>
</dbReference>
<dbReference type="PANTHER" id="PTHR46796">
    <property type="entry name" value="HTH-TYPE TRANSCRIPTIONAL ACTIVATOR RHAS-RELATED"/>
    <property type="match status" value="1"/>
</dbReference>
<dbReference type="Pfam" id="PF02311">
    <property type="entry name" value="AraC_binding"/>
    <property type="match status" value="1"/>
</dbReference>
<reference evidence="8" key="5">
    <citation type="submission" date="2020-01" db="EMBL/GenBank/DDBJ databases">
        <title>Bacteria Cultured from War Wounds Associated with the Conflict in Eastern Ukraine.</title>
        <authorList>
            <person name="Snesrud E."/>
            <person name="Galac M.R."/>
            <person name="Mc Gann P."/>
            <person name="Valentine K."/>
            <person name="Viacheslav K."/>
        </authorList>
    </citation>
    <scope>NUCLEOTIDE SEQUENCE</scope>
    <source>
        <strain evidence="8">VNMU148</strain>
    </source>
</reference>
<dbReference type="Proteomes" id="UP000644192">
    <property type="component" value="Unassembled WGS sequence"/>
</dbReference>
<evidence type="ECO:0000256" key="1">
    <source>
        <dbReference type="ARBA" id="ARBA00004496"/>
    </source>
</evidence>
<dbReference type="InterPro" id="IPR018060">
    <property type="entry name" value="HTH_AraC"/>
</dbReference>
<dbReference type="Pfam" id="PF12833">
    <property type="entry name" value="HTH_18"/>
    <property type="match status" value="1"/>
</dbReference>
<sequence length="274" mass="31475">MEQITHLSSGIPGVRLIDAEHNRFSFPRHFHLEYHIGLLLQGRHRYAAGGERRLAGAGDALLMAPESIHDGSSAGEEGYRIRVLALDADWLERASRDFSDGRRGAPRLTSSLVRDERLQQRLRQLHLGMLGGAAALENRLALEEHLWQALACLLSLGSSLRLEEGDREGFGQRDWTRLRDWLESRLEYPPNLEELAAFCGLSPWQVLRRFRRHCGLPPHQWLTQLRLERALPLVLRGEQPLSQVAQQFGFYDQAHFSRLFRRTYGLPPARLRQR</sequence>
<evidence type="ECO:0000256" key="3">
    <source>
        <dbReference type="ARBA" id="ARBA00023125"/>
    </source>
</evidence>
<dbReference type="InterPro" id="IPR003313">
    <property type="entry name" value="AraC-bd"/>
</dbReference>
<evidence type="ECO:0000256" key="5">
    <source>
        <dbReference type="ARBA" id="ARBA00023163"/>
    </source>
</evidence>
<comment type="caution">
    <text evidence="10">The sequence shown here is derived from an EMBL/GenBank/DDBJ whole genome shotgun (WGS) entry which is preliminary data.</text>
</comment>
<reference evidence="10 13" key="3">
    <citation type="submission" date="2018-07" db="EMBL/GenBank/DDBJ databases">
        <title>Mechanisms of high-level aminoglycoside resistance among Gram-negative pathogens in Brazil.</title>
        <authorList>
            <person name="Ballaben A.S."/>
            <person name="Darini A.L.C."/>
            <person name="Doi Y."/>
        </authorList>
    </citation>
    <scope>NUCLEOTIDE SEQUENCE [LARGE SCALE GENOMIC DNA]</scope>
    <source>
        <strain evidence="10 13">B2-305</strain>
    </source>
</reference>
<dbReference type="InterPro" id="IPR014710">
    <property type="entry name" value="RmlC-like_jellyroll"/>
</dbReference>
<dbReference type="EMBL" id="QORE01000647">
    <property type="protein sequence ID" value="RCI73333.1"/>
    <property type="molecule type" value="Genomic_DNA"/>
</dbReference>
<dbReference type="Gene3D" id="1.10.10.60">
    <property type="entry name" value="Homeodomain-like"/>
    <property type="match status" value="1"/>
</dbReference>
<dbReference type="PROSITE" id="PS00041">
    <property type="entry name" value="HTH_ARAC_FAMILY_1"/>
    <property type="match status" value="1"/>
</dbReference>
<proteinExistence type="predicted"/>
<dbReference type="PRINTS" id="PR00032">
    <property type="entry name" value="HTHARAC"/>
</dbReference>
<dbReference type="GO" id="GO:0003700">
    <property type="term" value="F:DNA-binding transcription factor activity"/>
    <property type="evidence" value="ECO:0007669"/>
    <property type="project" value="InterPro"/>
</dbReference>
<dbReference type="InterPro" id="IPR020449">
    <property type="entry name" value="Tscrpt_reg_AraC-type_HTH"/>
</dbReference>
<comment type="function">
    <text evidence="6">Regulatory protein of the TOL plasmid xyl operons. XylS activates the xylXYZLTEGFJQKIH operon required for the degradation of toluene, m-xylene and p-xylene.</text>
</comment>
<dbReference type="EMBL" id="NFFZ01000020">
    <property type="protein sequence ID" value="OTI56781.1"/>
    <property type="molecule type" value="Genomic_DNA"/>
</dbReference>
<dbReference type="InterPro" id="IPR037923">
    <property type="entry name" value="HTH-like"/>
</dbReference>
<keyword evidence="3" id="KW-0238">DNA-binding</keyword>
<dbReference type="Proteomes" id="UP000284767">
    <property type="component" value="Unassembled WGS sequence"/>
</dbReference>
<evidence type="ECO:0000256" key="6">
    <source>
        <dbReference type="ARBA" id="ARBA00037345"/>
    </source>
</evidence>
<organism evidence="10 13">
    <name type="scientific">Pseudomonas aeruginosa</name>
    <dbReference type="NCBI Taxonomy" id="287"/>
    <lineage>
        <taxon>Bacteria</taxon>
        <taxon>Pseudomonadati</taxon>
        <taxon>Pseudomonadota</taxon>
        <taxon>Gammaproteobacteria</taxon>
        <taxon>Pseudomonadales</taxon>
        <taxon>Pseudomonadaceae</taxon>
        <taxon>Pseudomonas</taxon>
    </lineage>
</organism>
<evidence type="ECO:0000313" key="8">
    <source>
        <dbReference type="EMBL" id="MZZ14758.1"/>
    </source>
</evidence>